<dbReference type="Proteomes" id="UP000000366">
    <property type="component" value="Chromosome"/>
</dbReference>
<dbReference type="Gene3D" id="1.20.910.10">
    <property type="entry name" value="Heme oxygenase-like"/>
    <property type="match status" value="1"/>
</dbReference>
<dbReference type="EMBL" id="CP000555">
    <property type="protein sequence ID" value="ABM96535.1"/>
    <property type="molecule type" value="Genomic_DNA"/>
</dbReference>
<dbReference type="AlphaFoldDB" id="A2SLU6"/>
<organism evidence="1 2">
    <name type="scientific">Methylibium petroleiphilum (strain ATCC BAA-1232 / LMG 22953 / PM1)</name>
    <dbReference type="NCBI Taxonomy" id="420662"/>
    <lineage>
        <taxon>Bacteria</taxon>
        <taxon>Pseudomonadati</taxon>
        <taxon>Pseudomonadota</taxon>
        <taxon>Betaproteobacteria</taxon>
        <taxon>Burkholderiales</taxon>
        <taxon>Sphaerotilaceae</taxon>
        <taxon>Methylibium</taxon>
    </lineage>
</organism>
<dbReference type="KEGG" id="mpt:Mpe_A3582"/>
<dbReference type="HOGENOM" id="CLU_1118289_0_0_4"/>
<proteinExistence type="predicted"/>
<sequence length="278" mass="32051">MQPETRSVFVSDDFIREGELTDIRSYPAWAQDLVESCAETRERVASHELFHRMRDNELDANQISTFLVGVWPVIEQFPQYMAQNLLKLQYGRARGHDLARRYLIRNIRVEQNHADHWVEWAVASGVSRDELLYGEVPTETHALSHWCWHTCERDTLAAAMAATNYSIEGVTGDWSALVCSSDVYEQSFPLEVRAKAMKWLKLHAKYDDTHPWEALEIICSIMGTDPTQRGVSLIRSRVLKSYEYMRLTLDYSLNAEQVATIPGQLLSLVYPEERKRAA</sequence>
<dbReference type="eggNOG" id="COG5424">
    <property type="taxonomic scope" value="Bacteria"/>
</dbReference>
<dbReference type="Pfam" id="PF14518">
    <property type="entry name" value="Haem_oxygenas_2"/>
    <property type="match status" value="1"/>
</dbReference>
<gene>
    <name evidence="1" type="ordered locus">Mpe_A3582</name>
</gene>
<dbReference type="SUPFAM" id="SSF48613">
    <property type="entry name" value="Heme oxygenase-like"/>
    <property type="match status" value="1"/>
</dbReference>
<name>A2SLU6_METPP</name>
<protein>
    <recommendedName>
        <fullName evidence="3">TenA family transcriptional regulator</fullName>
    </recommendedName>
</protein>
<dbReference type="InterPro" id="IPR016084">
    <property type="entry name" value="Haem_Oase-like_multi-hlx"/>
</dbReference>
<accession>A2SLU6</accession>
<evidence type="ECO:0000313" key="1">
    <source>
        <dbReference type="EMBL" id="ABM96535.1"/>
    </source>
</evidence>
<evidence type="ECO:0000313" key="2">
    <source>
        <dbReference type="Proteomes" id="UP000000366"/>
    </source>
</evidence>
<keyword evidence="2" id="KW-1185">Reference proteome</keyword>
<reference evidence="1 2" key="1">
    <citation type="journal article" date="2007" name="J. Bacteriol.">
        <title>Whole-genome analysis of the methyl tert-butyl ether-degrading beta-proteobacterium Methylibium petroleiphilum PM1.</title>
        <authorList>
            <person name="Kane S.R."/>
            <person name="Chakicherla A.Y."/>
            <person name="Chain P.S.G."/>
            <person name="Schmidt R."/>
            <person name="Shin M.W."/>
            <person name="Legler T.C."/>
            <person name="Scow K.M."/>
            <person name="Larimer F.W."/>
            <person name="Lucas S.M."/>
            <person name="Richardson P.M."/>
            <person name="Hristova K.R."/>
        </authorList>
    </citation>
    <scope>NUCLEOTIDE SEQUENCE [LARGE SCALE GENOMIC DNA]</scope>
    <source>
        <strain evidence="2">ATCC BAA-1232 / LMG 22953 / PM1</strain>
    </source>
</reference>
<evidence type="ECO:0008006" key="3">
    <source>
        <dbReference type="Google" id="ProtNLM"/>
    </source>
</evidence>